<dbReference type="RefSeq" id="XP_031893589.2">
    <property type="nucleotide sequence ID" value="XM_032031533.2"/>
</dbReference>
<evidence type="ECO:0000256" key="6">
    <source>
        <dbReference type="ARBA" id="ARBA00022786"/>
    </source>
</evidence>
<proteinExistence type="predicted"/>
<dbReference type="PROSITE" id="PS51873">
    <property type="entry name" value="TRIAD"/>
    <property type="match status" value="1"/>
</dbReference>
<dbReference type="OrthoDB" id="10009520at2759"/>
<dbReference type="PANTHER" id="PTHR22770:SF47">
    <property type="entry name" value="E3 UBIQUITIN-PROTEIN LIGASE RNF216"/>
    <property type="match status" value="1"/>
</dbReference>
<comment type="pathway">
    <text evidence="1">Protein modification; protein ubiquitination.</text>
</comment>
<dbReference type="Gene3D" id="1.20.120.1750">
    <property type="match status" value="1"/>
</dbReference>
<organism evidence="11 12">
    <name type="scientific">Colletotrichum fructicola (strain Nara gc5)</name>
    <name type="common">Anthracnose fungus</name>
    <name type="synonym">Colletotrichum gloeosporioides (strain Nara gc5)</name>
    <dbReference type="NCBI Taxonomy" id="1213859"/>
    <lineage>
        <taxon>Eukaryota</taxon>
        <taxon>Fungi</taxon>
        <taxon>Dikarya</taxon>
        <taxon>Ascomycota</taxon>
        <taxon>Pezizomycotina</taxon>
        <taxon>Sordariomycetes</taxon>
        <taxon>Hypocreomycetidae</taxon>
        <taxon>Glomerellales</taxon>
        <taxon>Glomerellaceae</taxon>
        <taxon>Colletotrichum</taxon>
        <taxon>Colletotrichum gloeosporioides species complex</taxon>
    </lineage>
</organism>
<keyword evidence="7" id="KW-0862">Zinc</keyword>
<dbReference type="GO" id="GO:0008270">
    <property type="term" value="F:zinc ion binding"/>
    <property type="evidence" value="ECO:0007669"/>
    <property type="project" value="UniProtKB-KW"/>
</dbReference>
<dbReference type="Proteomes" id="UP000011096">
    <property type="component" value="Unassembled WGS sequence"/>
</dbReference>
<keyword evidence="3" id="KW-0479">Metal-binding</keyword>
<dbReference type="InterPro" id="IPR047545">
    <property type="entry name" value="BRcat_RBR_RNF216"/>
</dbReference>
<feature type="compositionally biased region" description="Basic residues" evidence="9">
    <location>
        <begin position="126"/>
        <end position="138"/>
    </location>
</feature>
<dbReference type="GeneID" id="43615588"/>
<accession>A0A7J6IGU8</accession>
<dbReference type="InterPro" id="IPR051628">
    <property type="entry name" value="LUBAC_E3_Ligases"/>
</dbReference>
<protein>
    <submittedName>
        <fullName evidence="11">E3 ubiquitin-protein ligase RNF216</fullName>
    </submittedName>
</protein>
<evidence type="ECO:0000313" key="12">
    <source>
        <dbReference type="Proteomes" id="UP000011096"/>
    </source>
</evidence>
<keyword evidence="6" id="KW-0833">Ubl conjugation pathway</keyword>
<evidence type="ECO:0000256" key="7">
    <source>
        <dbReference type="ARBA" id="ARBA00022833"/>
    </source>
</evidence>
<evidence type="ECO:0000256" key="2">
    <source>
        <dbReference type="ARBA" id="ARBA00022679"/>
    </source>
</evidence>
<keyword evidence="12" id="KW-1185">Reference proteome</keyword>
<dbReference type="CDD" id="cd20339">
    <property type="entry name" value="BRcat_RBR_RNF216"/>
    <property type="match status" value="1"/>
</dbReference>
<dbReference type="PROSITE" id="PS51257">
    <property type="entry name" value="PROKAR_LIPOPROTEIN"/>
    <property type="match status" value="1"/>
</dbReference>
<keyword evidence="2" id="KW-0808">Transferase</keyword>
<reference evidence="11 12" key="2">
    <citation type="submission" date="2020-04" db="EMBL/GenBank/DDBJ databases">
        <title>Genome sequencing and assembly of multiple isolates from the Colletotrichum gloeosporioides species complex.</title>
        <authorList>
            <person name="Gan P."/>
            <person name="Shirasu K."/>
        </authorList>
    </citation>
    <scope>NUCLEOTIDE SEQUENCE [LARGE SCALE GENOMIC DNA]</scope>
    <source>
        <strain evidence="11 12">Nara gc5</strain>
    </source>
</reference>
<dbReference type="CDD" id="cd16630">
    <property type="entry name" value="RING-HC_RBR_RNF216"/>
    <property type="match status" value="1"/>
</dbReference>
<evidence type="ECO:0000259" key="10">
    <source>
        <dbReference type="PROSITE" id="PS51873"/>
    </source>
</evidence>
<evidence type="ECO:0000256" key="5">
    <source>
        <dbReference type="ARBA" id="ARBA00022771"/>
    </source>
</evidence>
<reference evidence="11 12" key="1">
    <citation type="submission" date="2012-08" db="EMBL/GenBank/DDBJ databases">
        <authorList>
            <person name="Gan P.H.P."/>
            <person name="Ikeda K."/>
            <person name="Irieda H."/>
            <person name="Narusaka M."/>
            <person name="O'Connell R.J."/>
            <person name="Narusaka Y."/>
            <person name="Takano Y."/>
            <person name="Kubo Y."/>
            <person name="Shirasu K."/>
        </authorList>
    </citation>
    <scope>NUCLEOTIDE SEQUENCE [LARGE SCALE GENOMIC DNA]</scope>
    <source>
        <strain evidence="11 12">Nara gc5</strain>
    </source>
</reference>
<name>A0A7J6IGU8_COLFN</name>
<dbReference type="InterPro" id="IPR044066">
    <property type="entry name" value="TRIAD_supradom"/>
</dbReference>
<feature type="region of interest" description="Disordered" evidence="9">
    <location>
        <begin position="126"/>
        <end position="192"/>
    </location>
</feature>
<dbReference type="InterPro" id="IPR047546">
    <property type="entry name" value="Rcat_RBR_RNF216"/>
</dbReference>
<dbReference type="SUPFAM" id="SSF57850">
    <property type="entry name" value="RING/U-box"/>
    <property type="match status" value="1"/>
</dbReference>
<dbReference type="EMBL" id="ANPB02000010">
    <property type="protein sequence ID" value="KAF4475037.1"/>
    <property type="molecule type" value="Genomic_DNA"/>
</dbReference>
<feature type="compositionally biased region" description="Pro residues" evidence="9">
    <location>
        <begin position="79"/>
        <end position="97"/>
    </location>
</feature>
<evidence type="ECO:0000256" key="1">
    <source>
        <dbReference type="ARBA" id="ARBA00004906"/>
    </source>
</evidence>
<evidence type="ECO:0000313" key="11">
    <source>
        <dbReference type="EMBL" id="KAF4475037.1"/>
    </source>
</evidence>
<feature type="coiled-coil region" evidence="8">
    <location>
        <begin position="386"/>
        <end position="413"/>
    </location>
</feature>
<feature type="region of interest" description="Disordered" evidence="9">
    <location>
        <begin position="344"/>
        <end position="367"/>
    </location>
</feature>
<keyword evidence="5" id="KW-0863">Zinc-finger</keyword>
<comment type="caution">
    <text evidence="11">The sequence shown here is derived from an EMBL/GenBank/DDBJ whole genome shotgun (WGS) entry which is preliminary data.</text>
</comment>
<feature type="region of interest" description="Disordered" evidence="9">
    <location>
        <begin position="41"/>
        <end position="102"/>
    </location>
</feature>
<evidence type="ECO:0000256" key="4">
    <source>
        <dbReference type="ARBA" id="ARBA00022737"/>
    </source>
</evidence>
<dbReference type="AlphaFoldDB" id="A0A7J6IGU8"/>
<keyword evidence="8" id="KW-0175">Coiled coil</keyword>
<dbReference type="CDD" id="cd20353">
    <property type="entry name" value="Rcat_RBR_RNF216"/>
    <property type="match status" value="1"/>
</dbReference>
<dbReference type="GO" id="GO:0016740">
    <property type="term" value="F:transferase activity"/>
    <property type="evidence" value="ECO:0007669"/>
    <property type="project" value="UniProtKB-KW"/>
</dbReference>
<dbReference type="InParanoid" id="A0A7J6IGU8"/>
<evidence type="ECO:0000256" key="3">
    <source>
        <dbReference type="ARBA" id="ARBA00022723"/>
    </source>
</evidence>
<feature type="domain" description="RING-type" evidence="10">
    <location>
        <begin position="415"/>
        <end position="638"/>
    </location>
</feature>
<dbReference type="Pfam" id="PF26200">
    <property type="entry name" value="Rcat_RNF216"/>
    <property type="match status" value="1"/>
</dbReference>
<gene>
    <name evidence="11" type="ORF">CGGC5_v016379</name>
</gene>
<evidence type="ECO:0000256" key="9">
    <source>
        <dbReference type="SAM" id="MobiDB-lite"/>
    </source>
</evidence>
<dbReference type="InterPro" id="IPR047544">
    <property type="entry name" value="RING-HC_RBR_RNF216"/>
</dbReference>
<sequence length="988" mass="109618">MGVKGNRPVSNRSLLRTTQCSCSVLSLACLFDDFPVQSKDLEPNLRRQSKRHERPRSQIQPQPVSPRPASPDWSSAVEPLPPPDHPPPPLQPPPVPPGRVEKNGLFGRVAHLRSYVADIESARTLRRSPALRRTHRVAKPAEPRPQSPNLPQRPVLAEPTIGEHPPPGQDELSTVPEANGPVKANQPKPRSYPQMADIEANIKSDCAAQIFAVFPDICPEYFEKTATELLYDVDKIIEEILGASSYPKKARPKSLKRKRESPAEKDEVSKVRQLYDFANRPPERAQIYISISKKVLSQDFPRATIKSITKLLAEHNNCLMQTYLALDEITRDWKSGKTKARFDFKKTRTPPNPELEPANLDGTIRDSTTPDRTRALEELRAARQVCEAEQSRRNSARAKVLEEENNFKQAQEEGTIAECGCCFDERPLNRMVHCDNPDAEHYFCFACARKCAETAIGLARFQLNCMSMDGCSHDFSHSQRAIFLDDKLQAALDRIEFEAALQAQGFENLSACPFCPYAADCPPVEEDKEFRCANPECEIVSCRLCKEETHVPRTCEEAAAENGISERRKIEEAMSEALIRKCNKCGTPFIKEEGCNKMTCTRPGCRNVQCYVCSKSCAYDHFDDAARGGKKGNCPLFEQTEVRHEKEVRQAEEEARQKVLAAKPKLNEGLLKFNMSEHVTKGEKKTRSMAHIERGPQVVQRRHAGVDQVGEAMRLHLDPDALAAEQRIQAVIAGEQAAWNNRLGLHQPIAQNPSQAQPPEQPKPVRLARPARPAIQRAMALQHGANALPGAQNLAAGGPQIAAPYNPVVPRYPSKLPLPIQQPLFPEPIPPAAYQFQAGNNGNQSAQQRQPLAQHHVVRPHRDGHNTGRQVPNAAARAAPQAVNGLFGVPDAVANNNWNQLNMPPFGGGLDPFELDIGFELGLMAQQPANIDHSYPLSLFGAEANNPSVPGGMNFGNNAYGNPVNYVVQQPRDASELGRTRDNPLELD</sequence>
<dbReference type="PANTHER" id="PTHR22770">
    <property type="entry name" value="UBIQUITIN CONJUGATING ENZYME 7 INTERACTING PROTEIN-RELATED"/>
    <property type="match status" value="1"/>
</dbReference>
<evidence type="ECO:0000256" key="8">
    <source>
        <dbReference type="SAM" id="Coils"/>
    </source>
</evidence>
<keyword evidence="4" id="KW-0677">Repeat</keyword>